<dbReference type="AlphaFoldDB" id="A0A2S9YE11"/>
<evidence type="ECO:0000313" key="3">
    <source>
        <dbReference type="Proteomes" id="UP000237968"/>
    </source>
</evidence>
<comment type="caution">
    <text evidence="2">The sequence shown here is derived from an EMBL/GenBank/DDBJ whole genome shotgun (WGS) entry which is preliminary data.</text>
</comment>
<keyword evidence="3" id="KW-1185">Reference proteome</keyword>
<dbReference type="Proteomes" id="UP000237968">
    <property type="component" value="Unassembled WGS sequence"/>
</dbReference>
<protein>
    <submittedName>
        <fullName evidence="2">Uncharacterized protein</fullName>
    </submittedName>
</protein>
<organism evidence="2 3">
    <name type="scientific">Enhygromyxa salina</name>
    <dbReference type="NCBI Taxonomy" id="215803"/>
    <lineage>
        <taxon>Bacteria</taxon>
        <taxon>Pseudomonadati</taxon>
        <taxon>Myxococcota</taxon>
        <taxon>Polyangia</taxon>
        <taxon>Nannocystales</taxon>
        <taxon>Nannocystaceae</taxon>
        <taxon>Enhygromyxa</taxon>
    </lineage>
</organism>
<proteinExistence type="predicted"/>
<gene>
    <name evidence="2" type="ORF">ENSA5_16570</name>
</gene>
<evidence type="ECO:0000313" key="2">
    <source>
        <dbReference type="EMBL" id="PRQ03349.1"/>
    </source>
</evidence>
<name>A0A2S9YE11_9BACT</name>
<keyword evidence="1" id="KW-0732">Signal</keyword>
<reference evidence="2 3" key="1">
    <citation type="submission" date="2018-03" db="EMBL/GenBank/DDBJ databases">
        <title>Draft Genome Sequences of the Obligatory Marine Myxobacteria Enhygromyxa salina SWB005.</title>
        <authorList>
            <person name="Poehlein A."/>
            <person name="Moghaddam J.A."/>
            <person name="Harms H."/>
            <person name="Alanjari M."/>
            <person name="Koenig G.M."/>
            <person name="Daniel R."/>
            <person name="Schaeberle T.F."/>
        </authorList>
    </citation>
    <scope>NUCLEOTIDE SEQUENCE [LARGE SCALE GENOMIC DNA]</scope>
    <source>
        <strain evidence="2 3">SWB005</strain>
    </source>
</reference>
<feature type="signal peptide" evidence="1">
    <location>
        <begin position="1"/>
        <end position="27"/>
    </location>
</feature>
<evidence type="ECO:0000256" key="1">
    <source>
        <dbReference type="SAM" id="SignalP"/>
    </source>
</evidence>
<sequence length="185" mass="19844">MEPTTVLTTILTIFAPMPMLWLGPVQAATDPEVPDLCTEDVYLAPNGVPLEDANGTMLSKYCTWTDQDAPAWTGEVCCELGPDSASCTPTNTRGECQTTQVKRRCDYAKSNENQVVCLQPFPSACDSGVCAAPPRRVQVDPQATSLLCCFGGACYEVAFGEDCGGLYQWCESPYTNEDGTVGCAD</sequence>
<feature type="chain" id="PRO_5015771343" evidence="1">
    <location>
        <begin position="28"/>
        <end position="185"/>
    </location>
</feature>
<accession>A0A2S9YE11</accession>
<dbReference type="EMBL" id="PVNK01000091">
    <property type="protein sequence ID" value="PRQ03349.1"/>
    <property type="molecule type" value="Genomic_DNA"/>
</dbReference>